<dbReference type="PANTHER" id="PTHR21415">
    <property type="entry name" value="U7 SNRNA-ASSOCIATED SM-LIKE PROTEIN LSM11"/>
    <property type="match status" value="1"/>
</dbReference>
<dbReference type="Proteomes" id="UP000237271">
    <property type="component" value="Unassembled WGS sequence"/>
</dbReference>
<dbReference type="PANTHER" id="PTHR21415:SF1">
    <property type="entry name" value="U7 SNRNA-ASSOCIATED SM-LIKE PROTEIN LSM11"/>
    <property type="match status" value="1"/>
</dbReference>
<reference evidence="1 2" key="1">
    <citation type="journal article" date="2017" name="Genome Biol. Evol.">
        <title>Phytophthora megakarya and P. palmivora, closely related causal agents of cacao black pod rot, underwent increases in genome sizes and gene numbers by different mechanisms.</title>
        <authorList>
            <person name="Ali S.S."/>
            <person name="Shao J."/>
            <person name="Lary D.J."/>
            <person name="Kronmiller B."/>
            <person name="Shen D."/>
            <person name="Strem M.D."/>
            <person name="Amoako-Attah I."/>
            <person name="Akrofi A.Y."/>
            <person name="Begoude B.A."/>
            <person name="Ten Hoopen G.M."/>
            <person name="Coulibaly K."/>
            <person name="Kebe B.I."/>
            <person name="Melnick R.L."/>
            <person name="Guiltinan M.J."/>
            <person name="Tyler B.M."/>
            <person name="Meinhardt L.W."/>
            <person name="Bailey B.A."/>
        </authorList>
    </citation>
    <scope>NUCLEOTIDE SEQUENCE [LARGE SCALE GENOMIC DNA]</scope>
    <source>
        <strain evidence="2">sbr112.9</strain>
    </source>
</reference>
<evidence type="ECO:0000313" key="2">
    <source>
        <dbReference type="Proteomes" id="UP000237271"/>
    </source>
</evidence>
<keyword evidence="2" id="KW-1185">Reference proteome</keyword>
<evidence type="ECO:0008006" key="3">
    <source>
        <dbReference type="Google" id="ProtNLM"/>
    </source>
</evidence>
<feature type="non-terminal residue" evidence="1">
    <location>
        <position position="242"/>
    </location>
</feature>
<dbReference type="GO" id="GO:0071209">
    <property type="term" value="F:U7 snRNA binding"/>
    <property type="evidence" value="ECO:0007669"/>
    <property type="project" value="InterPro"/>
</dbReference>
<protein>
    <recommendedName>
        <fullName evidence="3">LSM domain-containing protein</fullName>
    </recommendedName>
</protein>
<dbReference type="AlphaFoldDB" id="A0A2P4YP19"/>
<organism evidence="1 2">
    <name type="scientific">Phytophthora palmivora</name>
    <dbReference type="NCBI Taxonomy" id="4796"/>
    <lineage>
        <taxon>Eukaryota</taxon>
        <taxon>Sar</taxon>
        <taxon>Stramenopiles</taxon>
        <taxon>Oomycota</taxon>
        <taxon>Peronosporomycetes</taxon>
        <taxon>Peronosporales</taxon>
        <taxon>Peronosporaceae</taxon>
        <taxon>Phytophthora</taxon>
    </lineage>
</organism>
<dbReference type="GO" id="GO:0006398">
    <property type="term" value="P:mRNA 3'-end processing by stem-loop binding and cleavage"/>
    <property type="evidence" value="ECO:0007669"/>
    <property type="project" value="TreeGrafter"/>
</dbReference>
<dbReference type="InterPro" id="IPR039267">
    <property type="entry name" value="Lsm11"/>
</dbReference>
<dbReference type="Gene3D" id="2.30.30.100">
    <property type="match status" value="1"/>
</dbReference>
<sequence length="242" mass="26927">MEAGFGLYSPGQFSGEAESKSSFGHLRTSAEIIRKFAGRERQLCARASRSFQQLLGPLHSFLTTPSSNSSVNVKYEMDFKPYKLIQTSDSPLDFRSAQFDALKALQAPINQLKLPVTTAYPLDNIQKCRHLLPESDVNRQTLIVRSKKASPSAAEAKAATAKKAPTPATPSLFETLTWTDPFVCFVGAFLSEHVCLLSCVELIVRDTCSGFLKAFDKHMNLVLLDVTHDFIPFNTHERLLRE</sequence>
<dbReference type="GO" id="GO:0005683">
    <property type="term" value="C:U7 snRNP"/>
    <property type="evidence" value="ECO:0007669"/>
    <property type="project" value="TreeGrafter"/>
</dbReference>
<evidence type="ECO:0000313" key="1">
    <source>
        <dbReference type="EMBL" id="POM79520.1"/>
    </source>
</evidence>
<dbReference type="OrthoDB" id="437526at2759"/>
<name>A0A2P4YP19_9STRA</name>
<gene>
    <name evidence="1" type="ORF">PHPALM_2792</name>
</gene>
<dbReference type="SUPFAM" id="SSF50182">
    <property type="entry name" value="Sm-like ribonucleoproteins"/>
    <property type="match status" value="1"/>
</dbReference>
<accession>A0A2P4YP19</accession>
<proteinExistence type="predicted"/>
<dbReference type="InterPro" id="IPR010920">
    <property type="entry name" value="LSM_dom_sf"/>
</dbReference>
<dbReference type="EMBL" id="NCKW01001408">
    <property type="protein sequence ID" value="POM79520.1"/>
    <property type="molecule type" value="Genomic_DNA"/>
</dbReference>
<comment type="caution">
    <text evidence="1">The sequence shown here is derived from an EMBL/GenBank/DDBJ whole genome shotgun (WGS) entry which is preliminary data.</text>
</comment>